<organism evidence="2 3">
    <name type="scientific">Rhizoctonia solani</name>
    <dbReference type="NCBI Taxonomy" id="456999"/>
    <lineage>
        <taxon>Eukaryota</taxon>
        <taxon>Fungi</taxon>
        <taxon>Dikarya</taxon>
        <taxon>Basidiomycota</taxon>
        <taxon>Agaricomycotina</taxon>
        <taxon>Agaricomycetes</taxon>
        <taxon>Cantharellales</taxon>
        <taxon>Ceratobasidiaceae</taxon>
        <taxon>Rhizoctonia</taxon>
    </lineage>
</organism>
<dbReference type="GO" id="GO:0016747">
    <property type="term" value="F:acyltransferase activity, transferring groups other than amino-acyl groups"/>
    <property type="evidence" value="ECO:0007669"/>
    <property type="project" value="InterPro"/>
</dbReference>
<feature type="domain" description="N-acetyltransferase" evidence="1">
    <location>
        <begin position="73"/>
        <end position="236"/>
    </location>
</feature>
<dbReference type="Gene3D" id="3.40.630.30">
    <property type="match status" value="1"/>
</dbReference>
<reference evidence="2" key="1">
    <citation type="submission" date="2020-09" db="EMBL/GenBank/DDBJ databases">
        <title>Comparative genome analyses of four rice-infecting Rhizoctonia solani isolates reveal extensive enrichment of homogalacturonan modification genes.</title>
        <authorList>
            <person name="Lee D.-Y."/>
            <person name="Jeon J."/>
            <person name="Kim K.-T."/>
            <person name="Cheong K."/>
            <person name="Song H."/>
            <person name="Choi G."/>
            <person name="Ko J."/>
            <person name="Opiyo S.O."/>
            <person name="Zuo S."/>
            <person name="Madhav S."/>
            <person name="Lee Y.-H."/>
            <person name="Wang G.-L."/>
        </authorList>
    </citation>
    <scope>NUCLEOTIDE SEQUENCE</scope>
    <source>
        <strain evidence="2">AG1-IA B2</strain>
    </source>
</reference>
<protein>
    <submittedName>
        <fullName evidence="2">Acetyltransferase, GNAT family</fullName>
    </submittedName>
</protein>
<evidence type="ECO:0000313" key="2">
    <source>
        <dbReference type="EMBL" id="KAF8756062.1"/>
    </source>
</evidence>
<dbReference type="PANTHER" id="PTHR43328">
    <property type="entry name" value="ACETYLTRANSFERASE-RELATED"/>
    <property type="match status" value="1"/>
</dbReference>
<dbReference type="SUPFAM" id="SSF55729">
    <property type="entry name" value="Acyl-CoA N-acyltransferases (Nat)"/>
    <property type="match status" value="1"/>
</dbReference>
<name>A0A8H7ICA0_9AGAM</name>
<proteinExistence type="predicted"/>
<evidence type="ECO:0000313" key="3">
    <source>
        <dbReference type="Proteomes" id="UP000614334"/>
    </source>
</evidence>
<comment type="caution">
    <text evidence="2">The sequence shown here is derived from an EMBL/GenBank/DDBJ whole genome shotgun (WGS) entry which is preliminary data.</text>
</comment>
<dbReference type="InterPro" id="IPR016181">
    <property type="entry name" value="Acyl_CoA_acyltransferase"/>
</dbReference>
<dbReference type="Proteomes" id="UP000614334">
    <property type="component" value="Unassembled WGS sequence"/>
</dbReference>
<evidence type="ECO:0000259" key="1">
    <source>
        <dbReference type="PROSITE" id="PS51186"/>
    </source>
</evidence>
<dbReference type="Pfam" id="PF13302">
    <property type="entry name" value="Acetyltransf_3"/>
    <property type="match status" value="1"/>
</dbReference>
<accession>A0A8H7ICA0</accession>
<dbReference type="AlphaFoldDB" id="A0A8H7ICA0"/>
<sequence>MMPKPTHSSENYPYNSRYADTVQYNSETDEPFIALLAPYSNIRLTPPRLDDTNEILPLMNIPETESKTNENAMVHMSNTDGDVGFLDLAPLRHIREVAPPDGTETFLGYIGLIRESAFCEIKDQETRAAMVNANMNLPPGDPDIVWTFGGRYYLRPTHHGRGIMTAAIKTMIDLWATPHMNAHRFYAATFPENIGSQKVFLKNGFEIVDRVVGAVQFPESKGGHIKDSIILHIEFENQNQAEENSFEYLSANVVLSSTRDNGVRFDLSELIGRSFIISNFDRKYPFEKYVRIELLFLEFETCSEEIVAYGCGFGFAATSDEVGGKGAMKKQNQ</sequence>
<dbReference type="InterPro" id="IPR000182">
    <property type="entry name" value="GNAT_dom"/>
</dbReference>
<dbReference type="EMBL" id="JACYCF010000007">
    <property type="protein sequence ID" value="KAF8756062.1"/>
    <property type="molecule type" value="Genomic_DNA"/>
</dbReference>
<gene>
    <name evidence="2" type="ORF">RHS01_04696</name>
</gene>
<dbReference type="PROSITE" id="PS51186">
    <property type="entry name" value="GNAT"/>
    <property type="match status" value="1"/>
</dbReference>
<dbReference type="PANTHER" id="PTHR43328:SF1">
    <property type="entry name" value="N-ACETYLTRANSFERASE DOMAIN-CONTAINING PROTEIN"/>
    <property type="match status" value="1"/>
</dbReference>
<keyword evidence="2" id="KW-0808">Transferase</keyword>